<dbReference type="InterPro" id="IPR016162">
    <property type="entry name" value="Ald_DH_N"/>
</dbReference>
<keyword evidence="6" id="KW-1185">Reference proteome</keyword>
<proteinExistence type="inferred from homology"/>
<accession>A0A399R7Q4</accession>
<evidence type="ECO:0000256" key="1">
    <source>
        <dbReference type="ARBA" id="ARBA00009986"/>
    </source>
</evidence>
<dbReference type="Gene3D" id="3.40.309.10">
    <property type="entry name" value="Aldehyde Dehydrogenase, Chain A, domain 2"/>
    <property type="match status" value="1"/>
</dbReference>
<dbReference type="GO" id="GO:0004030">
    <property type="term" value="F:aldehyde dehydrogenase [NAD(P)+] activity"/>
    <property type="evidence" value="ECO:0007669"/>
    <property type="project" value="InterPro"/>
</dbReference>
<dbReference type="PANTHER" id="PTHR43217:SF1">
    <property type="entry name" value="SUCCINATE SEMIALDEHYDE DEHYDROGENASE [NAD(P)+] SAD"/>
    <property type="match status" value="1"/>
</dbReference>
<dbReference type="PANTHER" id="PTHR43217">
    <property type="entry name" value="SUCCINATE SEMIALDEHYDE DEHYDROGENASE [NAD(P)+] SAD"/>
    <property type="match status" value="1"/>
</dbReference>
<dbReference type="InterPro" id="IPR015590">
    <property type="entry name" value="Aldehyde_DH_dom"/>
</dbReference>
<sequence>MADSQRLGDMLTTINPATGEELERYPLMGDSDVENTIRKCHEAFLDWRHESPEKRAEIIKAIGDGLRSKKKDLSRLMTNEMGKLVKQGEQEVDLCAGICDWTAANGPKELASEERELPNGGKGRIAYSPIGVVYGIQPWNFPTYQVIRYAIANLMAGNGVLLKHAESVTGSGLMLEKIFREAGLPDNLFSVLRISHDQSDAVIAHKLVRGVTLTGSASAGRIIAKQAGEKLKKTVLELGSNDAYIVLADADLEKAVRQCVMGRVYNNGETCVAAKRFIVVDEIFDAFRHEFVKAMKDVKMGDPLTNEGDIGPMARKDLRDDLHEQVGKSVEKGARIQCGGEVPDEDGWWYPATVLDNVQPGQPAYDDELFGPVASLIRAKDAEDAMRIANDSRFGLGGGIFTEDTDRAIELAEKHFDTGMVFINGFGLAQPNMPFGGVKDSGYGREHGGFGLKEFVNVKAINVMG</sequence>
<dbReference type="InterPro" id="IPR047110">
    <property type="entry name" value="GABD/Sad-like"/>
</dbReference>
<evidence type="ECO:0000313" key="6">
    <source>
        <dbReference type="Proteomes" id="UP000266385"/>
    </source>
</evidence>
<dbReference type="InterPro" id="IPR016161">
    <property type="entry name" value="Ald_DH/histidinol_DH"/>
</dbReference>
<gene>
    <name evidence="5" type="ORF">D1223_17250</name>
</gene>
<dbReference type="Pfam" id="PF00171">
    <property type="entry name" value="Aldedh"/>
    <property type="match status" value="1"/>
</dbReference>
<feature type="domain" description="Aldehyde dehydrogenase" evidence="4">
    <location>
        <begin position="10"/>
        <end position="461"/>
    </location>
</feature>
<dbReference type="PROSITE" id="PS00070">
    <property type="entry name" value="ALDEHYDE_DEHYDR_CYS"/>
    <property type="match status" value="1"/>
</dbReference>
<evidence type="ECO:0000256" key="2">
    <source>
        <dbReference type="ARBA" id="ARBA00022857"/>
    </source>
</evidence>
<dbReference type="EMBL" id="QWFX01000016">
    <property type="protein sequence ID" value="RIJ26694.1"/>
    <property type="molecule type" value="Genomic_DNA"/>
</dbReference>
<evidence type="ECO:0000256" key="3">
    <source>
        <dbReference type="ARBA" id="ARBA00023002"/>
    </source>
</evidence>
<dbReference type="InterPro" id="IPR016163">
    <property type="entry name" value="Ald_DH_C"/>
</dbReference>
<dbReference type="InterPro" id="IPR044148">
    <property type="entry name" value="ALDH_GabD1-like"/>
</dbReference>
<dbReference type="Proteomes" id="UP000266385">
    <property type="component" value="Unassembled WGS sequence"/>
</dbReference>
<dbReference type="Gene3D" id="3.40.605.10">
    <property type="entry name" value="Aldehyde Dehydrogenase, Chain A, domain 1"/>
    <property type="match status" value="1"/>
</dbReference>
<dbReference type="AlphaFoldDB" id="A0A399R7Q4"/>
<comment type="caution">
    <text evidence="5">The sequence shown here is derived from an EMBL/GenBank/DDBJ whole genome shotgun (WGS) entry which is preliminary data.</text>
</comment>
<evidence type="ECO:0000313" key="5">
    <source>
        <dbReference type="EMBL" id="RIJ26694.1"/>
    </source>
</evidence>
<organism evidence="5 6">
    <name type="scientific">Henriciella mobilis</name>
    <dbReference type="NCBI Taxonomy" id="2305467"/>
    <lineage>
        <taxon>Bacteria</taxon>
        <taxon>Pseudomonadati</taxon>
        <taxon>Pseudomonadota</taxon>
        <taxon>Alphaproteobacteria</taxon>
        <taxon>Hyphomonadales</taxon>
        <taxon>Hyphomonadaceae</taxon>
        <taxon>Henriciella</taxon>
    </lineage>
</organism>
<keyword evidence="2" id="KW-0521">NADP</keyword>
<dbReference type="RefSeq" id="WP_119377588.1">
    <property type="nucleotide sequence ID" value="NZ_QWFX01000016.1"/>
</dbReference>
<dbReference type="OrthoDB" id="9812625at2"/>
<comment type="similarity">
    <text evidence="1">Belongs to the aldehyde dehydrogenase family.</text>
</comment>
<dbReference type="SUPFAM" id="SSF53720">
    <property type="entry name" value="ALDH-like"/>
    <property type="match status" value="1"/>
</dbReference>
<reference evidence="5 6" key="1">
    <citation type="submission" date="2018-08" db="EMBL/GenBank/DDBJ databases">
        <title>Henriciella mobilis sp. nov., isolated from seawater.</title>
        <authorList>
            <person name="Cheng H."/>
            <person name="Wu Y.-H."/>
            <person name="Xu X.-W."/>
            <person name="Guo L.-L."/>
        </authorList>
    </citation>
    <scope>NUCLEOTIDE SEQUENCE [LARGE SCALE GENOMIC DNA]</scope>
    <source>
        <strain evidence="5 6">JN25</strain>
    </source>
</reference>
<keyword evidence="3" id="KW-0560">Oxidoreductase</keyword>
<dbReference type="InterPro" id="IPR016160">
    <property type="entry name" value="Ald_DH_CS_CYS"/>
</dbReference>
<dbReference type="GO" id="GO:0004777">
    <property type="term" value="F:succinate-semialdehyde dehydrogenase (NAD+) activity"/>
    <property type="evidence" value="ECO:0007669"/>
    <property type="project" value="TreeGrafter"/>
</dbReference>
<evidence type="ECO:0000259" key="4">
    <source>
        <dbReference type="Pfam" id="PF00171"/>
    </source>
</evidence>
<dbReference type="FunFam" id="3.40.605.10:FF:000012">
    <property type="entry name" value="NAD-dependent succinate-semialdehyde dehydrogenase"/>
    <property type="match status" value="1"/>
</dbReference>
<protein>
    <submittedName>
        <fullName evidence="5">NAD-dependent succinate-semialdehyde dehydrogenase</fullName>
    </submittedName>
</protein>
<name>A0A399R7Q4_9PROT</name>
<dbReference type="CDD" id="cd07100">
    <property type="entry name" value="ALDH_SSADH1_GabD1"/>
    <property type="match status" value="1"/>
</dbReference>